<keyword evidence="1" id="KW-0732">Signal</keyword>
<comment type="caution">
    <text evidence="2">The sequence shown here is derived from an EMBL/GenBank/DDBJ whole genome shotgun (WGS) entry which is preliminary data.</text>
</comment>
<gene>
    <name evidence="2" type="ORF">CPB83DRAFT_853544</name>
</gene>
<feature type="signal peptide" evidence="1">
    <location>
        <begin position="1"/>
        <end position="18"/>
    </location>
</feature>
<dbReference type="OrthoDB" id="3025387at2759"/>
<evidence type="ECO:0000256" key="1">
    <source>
        <dbReference type="SAM" id="SignalP"/>
    </source>
</evidence>
<proteinExistence type="predicted"/>
<dbReference type="Proteomes" id="UP000807306">
    <property type="component" value="Unassembled WGS sequence"/>
</dbReference>
<evidence type="ECO:0000313" key="2">
    <source>
        <dbReference type="EMBL" id="KAF9528977.1"/>
    </source>
</evidence>
<accession>A0A9P6JPX5</accession>
<protein>
    <submittedName>
        <fullName evidence="2">Uncharacterized protein</fullName>
    </submittedName>
</protein>
<sequence>MRFITAASFLLCASFVSANNVFTATRIYHTIVPTPPYLVDYTETIVWTQQPAATEAPVPPTLTVPVPEPVPTLTYGSYGAQIVKDHD</sequence>
<reference evidence="2" key="1">
    <citation type="submission" date="2020-11" db="EMBL/GenBank/DDBJ databases">
        <authorList>
            <consortium name="DOE Joint Genome Institute"/>
            <person name="Ahrendt S."/>
            <person name="Riley R."/>
            <person name="Andreopoulos W."/>
            <person name="Labutti K."/>
            <person name="Pangilinan J."/>
            <person name="Ruiz-Duenas F.J."/>
            <person name="Barrasa J.M."/>
            <person name="Sanchez-Garcia M."/>
            <person name="Camarero S."/>
            <person name="Miyauchi S."/>
            <person name="Serrano A."/>
            <person name="Linde D."/>
            <person name="Babiker R."/>
            <person name="Drula E."/>
            <person name="Ayuso-Fernandez I."/>
            <person name="Pacheco R."/>
            <person name="Padilla G."/>
            <person name="Ferreira P."/>
            <person name="Barriuso J."/>
            <person name="Kellner H."/>
            <person name="Castanera R."/>
            <person name="Alfaro M."/>
            <person name="Ramirez L."/>
            <person name="Pisabarro A.G."/>
            <person name="Kuo A."/>
            <person name="Tritt A."/>
            <person name="Lipzen A."/>
            <person name="He G."/>
            <person name="Yan M."/>
            <person name="Ng V."/>
            <person name="Cullen D."/>
            <person name="Martin F."/>
            <person name="Rosso M.-N."/>
            <person name="Henrissat B."/>
            <person name="Hibbett D."/>
            <person name="Martinez A.T."/>
            <person name="Grigoriev I.V."/>
        </authorList>
    </citation>
    <scope>NUCLEOTIDE SEQUENCE</scope>
    <source>
        <strain evidence="2">CBS 506.95</strain>
    </source>
</reference>
<organism evidence="2 3">
    <name type="scientific">Crepidotus variabilis</name>
    <dbReference type="NCBI Taxonomy" id="179855"/>
    <lineage>
        <taxon>Eukaryota</taxon>
        <taxon>Fungi</taxon>
        <taxon>Dikarya</taxon>
        <taxon>Basidiomycota</taxon>
        <taxon>Agaricomycotina</taxon>
        <taxon>Agaricomycetes</taxon>
        <taxon>Agaricomycetidae</taxon>
        <taxon>Agaricales</taxon>
        <taxon>Agaricineae</taxon>
        <taxon>Crepidotaceae</taxon>
        <taxon>Crepidotus</taxon>
    </lineage>
</organism>
<keyword evidence="3" id="KW-1185">Reference proteome</keyword>
<dbReference type="AlphaFoldDB" id="A0A9P6JPX5"/>
<evidence type="ECO:0000313" key="3">
    <source>
        <dbReference type="Proteomes" id="UP000807306"/>
    </source>
</evidence>
<feature type="chain" id="PRO_5040165151" evidence="1">
    <location>
        <begin position="19"/>
        <end position="87"/>
    </location>
</feature>
<name>A0A9P6JPX5_9AGAR</name>
<dbReference type="EMBL" id="MU157849">
    <property type="protein sequence ID" value="KAF9528977.1"/>
    <property type="molecule type" value="Genomic_DNA"/>
</dbReference>